<dbReference type="Proteomes" id="UP000504624">
    <property type="component" value="Unplaced"/>
</dbReference>
<organism evidence="3 4">
    <name type="scientific">Lepidothrix coronata</name>
    <name type="common">blue-crowned manakin</name>
    <dbReference type="NCBI Taxonomy" id="321398"/>
    <lineage>
        <taxon>Eukaryota</taxon>
        <taxon>Metazoa</taxon>
        <taxon>Chordata</taxon>
        <taxon>Craniata</taxon>
        <taxon>Vertebrata</taxon>
        <taxon>Euteleostomi</taxon>
        <taxon>Archelosauria</taxon>
        <taxon>Archosauria</taxon>
        <taxon>Dinosauria</taxon>
        <taxon>Saurischia</taxon>
        <taxon>Theropoda</taxon>
        <taxon>Coelurosauria</taxon>
        <taxon>Aves</taxon>
        <taxon>Neognathae</taxon>
        <taxon>Neoaves</taxon>
        <taxon>Telluraves</taxon>
        <taxon>Australaves</taxon>
        <taxon>Passeriformes</taxon>
        <taxon>Pipridae</taxon>
        <taxon>Lepidothrix</taxon>
    </lineage>
</organism>
<feature type="region of interest" description="Disordered" evidence="1">
    <location>
        <begin position="154"/>
        <end position="383"/>
    </location>
</feature>
<dbReference type="PANTHER" id="PTHR16207:SF10">
    <property type="entry name" value="PROTEIN TASOR 2"/>
    <property type="match status" value="1"/>
</dbReference>
<dbReference type="GO" id="GO:0045814">
    <property type="term" value="P:negative regulation of gene expression, epigenetic"/>
    <property type="evidence" value="ECO:0007669"/>
    <property type="project" value="InterPro"/>
</dbReference>
<feature type="compositionally biased region" description="Basic and acidic residues" evidence="1">
    <location>
        <begin position="334"/>
        <end position="352"/>
    </location>
</feature>
<dbReference type="GO" id="GO:0005654">
    <property type="term" value="C:nucleoplasm"/>
    <property type="evidence" value="ECO:0007669"/>
    <property type="project" value="TreeGrafter"/>
</dbReference>
<dbReference type="RefSeq" id="XP_017694826.1">
    <property type="nucleotide sequence ID" value="XM_017839337.1"/>
</dbReference>
<proteinExistence type="predicted"/>
<feature type="compositionally biased region" description="Low complexity" evidence="1">
    <location>
        <begin position="226"/>
        <end position="236"/>
    </location>
</feature>
<dbReference type="OrthoDB" id="5960959at2759"/>
<dbReference type="AlphaFoldDB" id="A0A6J0J954"/>
<evidence type="ECO:0000256" key="1">
    <source>
        <dbReference type="SAM" id="MobiDB-lite"/>
    </source>
</evidence>
<evidence type="ECO:0000256" key="2">
    <source>
        <dbReference type="SAM" id="SignalP"/>
    </source>
</evidence>
<gene>
    <name evidence="4" type="primary">LOC108509761</name>
</gene>
<dbReference type="InterPro" id="IPR046432">
    <property type="entry name" value="TASOR"/>
</dbReference>
<keyword evidence="3" id="KW-1185">Reference proteome</keyword>
<evidence type="ECO:0000313" key="3">
    <source>
        <dbReference type="Proteomes" id="UP000504624"/>
    </source>
</evidence>
<feature type="chain" id="PRO_5026818944" evidence="2">
    <location>
        <begin position="28"/>
        <end position="383"/>
    </location>
</feature>
<dbReference type="PANTHER" id="PTHR16207">
    <property type="entry name" value="SET DOMAIN-CONTAINING PROTEIN"/>
    <property type="match status" value="1"/>
</dbReference>
<accession>A0A6J0J954</accession>
<dbReference type="GeneID" id="108509761"/>
<feature type="signal peptide" evidence="2">
    <location>
        <begin position="1"/>
        <end position="27"/>
    </location>
</feature>
<feature type="compositionally biased region" description="Low complexity" evidence="1">
    <location>
        <begin position="282"/>
        <end position="306"/>
    </location>
</feature>
<sequence length="383" mass="40630">MWSPGSDSGQPLALLALFLFSSPRSLSPRAEKRAPPRAIRKYGDRRDIPWKVASLLPGLRYALRKAGSCPWNDSVSASTRIQQHFQEYAKLGQDPEPEGDDHLSLPPAEEGSNPFQRFPEKSLCQLRHYLLNPKSYTLKLSAATGCLKGDGQSLLGAAAAPPPSPPAGPRRESPNSQGGAEPQEDSSDPRGKQGRRKSTRLLMSMKRGSAEAPAGDDGRSAKRKSSASPSSKRAGSTGNSKGSLLRLANLQLPHGRKRGAEVLAARIVRKSPEKPAEKGNVAPDVPDSPDAPGPAAKRAKAAESPHAPSPIPGPVPIPMEVPRAERAPTPVKNKVQEGPERDPSQARGDDGRAGSGESSVVSLGKSFPQKVDLPSDGSERTRG</sequence>
<protein>
    <submittedName>
        <fullName evidence="4">Mucin-1-like</fullName>
    </submittedName>
</protein>
<keyword evidence="2" id="KW-0732">Signal</keyword>
<feature type="compositionally biased region" description="Pro residues" evidence="1">
    <location>
        <begin position="307"/>
        <end position="319"/>
    </location>
</feature>
<reference evidence="4" key="1">
    <citation type="submission" date="2025-08" db="UniProtKB">
        <authorList>
            <consortium name="RefSeq"/>
        </authorList>
    </citation>
    <scope>IDENTIFICATION</scope>
</reference>
<feature type="region of interest" description="Disordered" evidence="1">
    <location>
        <begin position="92"/>
        <end position="116"/>
    </location>
</feature>
<evidence type="ECO:0000313" key="4">
    <source>
        <dbReference type="RefSeq" id="XP_017694826.1"/>
    </source>
</evidence>
<name>A0A6J0J954_9PASS</name>